<sequence length="110" mass="12591">MNKYLVSIITLAVSVAFVSSAAAGTRDPRINARQHHEHERIGQGVKSGELTRPEAKDLRGDQRNIRQEERAYKSDGKFTKDERQDVRQDESAASKEIYQEKHDEEVRTPK</sequence>
<accession>A0A8D5GDR5</accession>
<organism evidence="3 4">
    <name type="scientific">Methyloradius palustris</name>
    <dbReference type="NCBI Taxonomy" id="2778876"/>
    <lineage>
        <taxon>Bacteria</taxon>
        <taxon>Pseudomonadati</taxon>
        <taxon>Pseudomonadota</taxon>
        <taxon>Betaproteobacteria</taxon>
        <taxon>Nitrosomonadales</taxon>
        <taxon>Methylophilaceae</taxon>
        <taxon>Methyloradius</taxon>
    </lineage>
</organism>
<dbReference type="RefSeq" id="WP_221765256.1">
    <property type="nucleotide sequence ID" value="NZ_AP024110.1"/>
</dbReference>
<evidence type="ECO:0000313" key="4">
    <source>
        <dbReference type="Proteomes" id="UP000826722"/>
    </source>
</evidence>
<name>A0A8D5GDR5_9PROT</name>
<feature type="compositionally biased region" description="Basic and acidic residues" evidence="1">
    <location>
        <begin position="26"/>
        <end position="41"/>
    </location>
</feature>
<feature type="region of interest" description="Disordered" evidence="1">
    <location>
        <begin position="22"/>
        <end position="110"/>
    </location>
</feature>
<dbReference type="AlphaFoldDB" id="A0A8D5GDR5"/>
<reference evidence="3" key="1">
    <citation type="journal article" date="2021" name="Arch. Microbiol.">
        <title>Methyloradius palustris gen. nov., sp. nov., a methanol-oxidizing bacterium isolated from snow.</title>
        <authorList>
            <person name="Miyadera T."/>
            <person name="Kojima H."/>
            <person name="Fukui M."/>
        </authorList>
    </citation>
    <scope>NUCLEOTIDE SEQUENCE</scope>
    <source>
        <strain evidence="3">Zm11</strain>
    </source>
</reference>
<keyword evidence="4" id="KW-1185">Reference proteome</keyword>
<evidence type="ECO:0000256" key="1">
    <source>
        <dbReference type="SAM" id="MobiDB-lite"/>
    </source>
</evidence>
<feature type="compositionally biased region" description="Basic and acidic residues" evidence="1">
    <location>
        <begin position="49"/>
        <end position="110"/>
    </location>
</feature>
<proteinExistence type="predicted"/>
<dbReference type="Proteomes" id="UP000826722">
    <property type="component" value="Chromosome"/>
</dbReference>
<feature type="chain" id="PRO_5034378551" evidence="2">
    <location>
        <begin position="22"/>
        <end position="110"/>
    </location>
</feature>
<keyword evidence="2" id="KW-0732">Signal</keyword>
<protein>
    <submittedName>
        <fullName evidence="3">Uncharacterized protein</fullName>
    </submittedName>
</protein>
<gene>
    <name evidence="3" type="ORF">ZMTM_10180</name>
</gene>
<evidence type="ECO:0000256" key="2">
    <source>
        <dbReference type="SAM" id="SignalP"/>
    </source>
</evidence>
<dbReference type="KEGG" id="mpau:ZMTM_10180"/>
<dbReference type="EMBL" id="AP024110">
    <property type="protein sequence ID" value="BCM24759.1"/>
    <property type="molecule type" value="Genomic_DNA"/>
</dbReference>
<evidence type="ECO:0000313" key="3">
    <source>
        <dbReference type="EMBL" id="BCM24759.1"/>
    </source>
</evidence>
<feature type="signal peptide" evidence="2">
    <location>
        <begin position="1"/>
        <end position="21"/>
    </location>
</feature>